<dbReference type="OrthoDB" id="9989459at2"/>
<dbReference type="Proteomes" id="UP000248798">
    <property type="component" value="Unassembled WGS sequence"/>
</dbReference>
<reference evidence="1 4" key="2">
    <citation type="submission" date="2019-02" db="EMBL/GenBank/DDBJ databases">
        <title>Complete genome sequence of Desulfobacter hydrogenophilus AcRS1.</title>
        <authorList>
            <person name="Marietou A."/>
            <person name="Lund M.B."/>
            <person name="Marshall I.P.G."/>
            <person name="Schreiber L."/>
            <person name="Jorgensen B."/>
        </authorList>
    </citation>
    <scope>NUCLEOTIDE SEQUENCE [LARGE SCALE GENOMIC DNA]</scope>
    <source>
        <strain evidence="1 4">AcRS1</strain>
    </source>
</reference>
<dbReference type="Proteomes" id="UP000293902">
    <property type="component" value="Chromosome"/>
</dbReference>
<evidence type="ECO:0000313" key="2">
    <source>
        <dbReference type="EMBL" id="RAL99986.1"/>
    </source>
</evidence>
<organism evidence="2 3">
    <name type="scientific">Desulfobacter hydrogenophilus</name>
    <dbReference type="NCBI Taxonomy" id="2291"/>
    <lineage>
        <taxon>Bacteria</taxon>
        <taxon>Pseudomonadati</taxon>
        <taxon>Thermodesulfobacteriota</taxon>
        <taxon>Desulfobacteria</taxon>
        <taxon>Desulfobacterales</taxon>
        <taxon>Desulfobacteraceae</taxon>
        <taxon>Desulfobacter</taxon>
    </lineage>
</organism>
<keyword evidence="4" id="KW-1185">Reference proteome</keyword>
<evidence type="ECO:0000313" key="1">
    <source>
        <dbReference type="EMBL" id="QBH14291.1"/>
    </source>
</evidence>
<proteinExistence type="predicted"/>
<protein>
    <submittedName>
        <fullName evidence="2">Uncharacterized protein</fullName>
    </submittedName>
</protein>
<evidence type="ECO:0000313" key="4">
    <source>
        <dbReference type="Proteomes" id="UP000293902"/>
    </source>
</evidence>
<dbReference type="RefSeq" id="WP_111960536.1">
    <property type="nucleotide sequence ID" value="NZ_CP036313.1"/>
</dbReference>
<accession>A0A328FAC7</accession>
<reference evidence="2 3" key="1">
    <citation type="submission" date="2018-06" db="EMBL/GenBank/DDBJ databases">
        <title>Complete Genome Sequence of Desulfobacter hydrogenophilus (DSM3380).</title>
        <authorList>
            <person name="Marietou A."/>
            <person name="Schreiber L."/>
            <person name="Marshall I."/>
            <person name="Jorgensen B."/>
        </authorList>
    </citation>
    <scope>NUCLEOTIDE SEQUENCE [LARGE SCALE GENOMIC DNA]</scope>
    <source>
        <strain evidence="2 3">DSM 3380</strain>
    </source>
</reference>
<dbReference type="EMBL" id="QLNI01000075">
    <property type="protein sequence ID" value="RAL99986.1"/>
    <property type="molecule type" value="Genomic_DNA"/>
</dbReference>
<dbReference type="AlphaFoldDB" id="A0A328FAC7"/>
<gene>
    <name evidence="2" type="ORF">DO021_21570</name>
    <name evidence="1" type="ORF">EYB58_16035</name>
</gene>
<sequence length="208" mass="23764">MDDEVKGKIFRIFENVKKPGPNIKNERPIINASVAGKNNIVSGRDINIAGDLNIKSPPKVNRTQFTPGPQHITAKQAKQLKDVIDNLALKEEAGGMPRNKACKKWWSKLKERYSVASYREIPVHLGDEALSWIKQQSAIKRHKIRRTNNPKWRNELYSAIWAKSKNLNLSKGDVYNIVYTNLDKRVSSLTQLGEQNLKKLHSIIMKLE</sequence>
<dbReference type="EMBL" id="CP036313">
    <property type="protein sequence ID" value="QBH14291.1"/>
    <property type="molecule type" value="Genomic_DNA"/>
</dbReference>
<evidence type="ECO:0000313" key="3">
    <source>
        <dbReference type="Proteomes" id="UP000248798"/>
    </source>
</evidence>
<name>A0A328FAC7_9BACT</name>